<name>A0A1S3I847_LINAN</name>
<reference evidence="2" key="1">
    <citation type="submission" date="2025-08" db="UniProtKB">
        <authorList>
            <consortium name="RefSeq"/>
        </authorList>
    </citation>
    <scope>IDENTIFICATION</scope>
    <source>
        <tissue evidence="2">Gonads</tissue>
    </source>
</reference>
<evidence type="ECO:0000313" key="1">
    <source>
        <dbReference type="Proteomes" id="UP000085678"/>
    </source>
</evidence>
<evidence type="ECO:0000313" key="2">
    <source>
        <dbReference type="RefSeq" id="XP_013394440.1"/>
    </source>
</evidence>
<protein>
    <submittedName>
        <fullName evidence="2">Uncharacterized protein LOC106161911</fullName>
    </submittedName>
</protein>
<dbReference type="RefSeq" id="XP_013394440.1">
    <property type="nucleotide sequence ID" value="XM_013538986.2"/>
</dbReference>
<accession>A0A1S3I847</accession>
<sequence>MALWVSSNFLTSTLTRHVGMTDDVCAIQLPKEQEYMNTATTKAQNAQEKAIMTAMKAVVWMAKECIPLSKYSSLMNFLQAVEVPNIGQLKCSSAVSYCSYNTATDILGCFILFD</sequence>
<dbReference type="InParanoid" id="A0A1S3I847"/>
<organism evidence="1 2">
    <name type="scientific">Lingula anatina</name>
    <name type="common">Brachiopod</name>
    <name type="synonym">Lingula unguis</name>
    <dbReference type="NCBI Taxonomy" id="7574"/>
    <lineage>
        <taxon>Eukaryota</taxon>
        <taxon>Metazoa</taxon>
        <taxon>Spiralia</taxon>
        <taxon>Lophotrochozoa</taxon>
        <taxon>Brachiopoda</taxon>
        <taxon>Linguliformea</taxon>
        <taxon>Lingulata</taxon>
        <taxon>Lingulida</taxon>
        <taxon>Linguloidea</taxon>
        <taxon>Lingulidae</taxon>
        <taxon>Lingula</taxon>
    </lineage>
</organism>
<gene>
    <name evidence="2" type="primary">LOC106161911</name>
</gene>
<keyword evidence="1" id="KW-1185">Reference proteome</keyword>
<dbReference type="Proteomes" id="UP000085678">
    <property type="component" value="Unplaced"/>
</dbReference>
<dbReference type="KEGG" id="lak:106161911"/>
<dbReference type="OrthoDB" id="10000786at2759"/>
<proteinExistence type="predicted"/>
<dbReference type="AlphaFoldDB" id="A0A1S3I847"/>
<dbReference type="GeneID" id="106161911"/>